<dbReference type="RefSeq" id="WP_345407638.1">
    <property type="nucleotide sequence ID" value="NZ_BAABHG010000023.1"/>
</dbReference>
<proteinExistence type="predicted"/>
<protein>
    <submittedName>
        <fullName evidence="2">DUF6879 family protein</fullName>
    </submittedName>
</protein>
<accession>A0ABW5GT49</accession>
<feature type="domain" description="DUF6879" evidence="1">
    <location>
        <begin position="8"/>
        <end position="169"/>
    </location>
</feature>
<sequence>MTLLEGQAFSAYFRDYERSAWRFETQPTYTIPSEQPSIARFLAGKPKPAGHNDDWHERVRNWVAAGRAFGRVRTVRQPLTDYQRYQLAWSIPGNVEAGEDIRILDLTENDLALPDQDFWLFDDSTVVHLNFNTDGTLTNIELVDNPDLPKYLAWRETALKHAVPFTEYAPT</sequence>
<dbReference type="Pfam" id="PF21806">
    <property type="entry name" value="DUF6879"/>
    <property type="match status" value="1"/>
</dbReference>
<keyword evidence="3" id="KW-1185">Reference proteome</keyword>
<evidence type="ECO:0000313" key="3">
    <source>
        <dbReference type="Proteomes" id="UP001597419"/>
    </source>
</evidence>
<evidence type="ECO:0000313" key="2">
    <source>
        <dbReference type="EMBL" id="MFD2464111.1"/>
    </source>
</evidence>
<gene>
    <name evidence="2" type="ORF">ACFSYJ_36220</name>
</gene>
<comment type="caution">
    <text evidence="2">The sequence shown here is derived from an EMBL/GenBank/DDBJ whole genome shotgun (WGS) entry which is preliminary data.</text>
</comment>
<dbReference type="InterPro" id="IPR049244">
    <property type="entry name" value="DUF6879"/>
</dbReference>
<organism evidence="2 3">
    <name type="scientific">Amycolatopsis samaneae</name>
    <dbReference type="NCBI Taxonomy" id="664691"/>
    <lineage>
        <taxon>Bacteria</taxon>
        <taxon>Bacillati</taxon>
        <taxon>Actinomycetota</taxon>
        <taxon>Actinomycetes</taxon>
        <taxon>Pseudonocardiales</taxon>
        <taxon>Pseudonocardiaceae</taxon>
        <taxon>Amycolatopsis</taxon>
    </lineage>
</organism>
<dbReference type="EMBL" id="JBHUKU010000024">
    <property type="protein sequence ID" value="MFD2464111.1"/>
    <property type="molecule type" value="Genomic_DNA"/>
</dbReference>
<evidence type="ECO:0000259" key="1">
    <source>
        <dbReference type="Pfam" id="PF21806"/>
    </source>
</evidence>
<name>A0ABW5GT49_9PSEU</name>
<reference evidence="3" key="1">
    <citation type="journal article" date="2019" name="Int. J. Syst. Evol. Microbiol.">
        <title>The Global Catalogue of Microorganisms (GCM) 10K type strain sequencing project: providing services to taxonomists for standard genome sequencing and annotation.</title>
        <authorList>
            <consortium name="The Broad Institute Genomics Platform"/>
            <consortium name="The Broad Institute Genome Sequencing Center for Infectious Disease"/>
            <person name="Wu L."/>
            <person name="Ma J."/>
        </authorList>
    </citation>
    <scope>NUCLEOTIDE SEQUENCE [LARGE SCALE GENOMIC DNA]</scope>
    <source>
        <strain evidence="3">CGMCC 4.7643</strain>
    </source>
</reference>
<dbReference type="Proteomes" id="UP001597419">
    <property type="component" value="Unassembled WGS sequence"/>
</dbReference>